<name>A0A8H7CSW9_9AGAR</name>
<dbReference type="PANTHER" id="PTHR10039">
    <property type="entry name" value="AMELOGENIN"/>
    <property type="match status" value="1"/>
</dbReference>
<keyword evidence="5" id="KW-1185">Reference proteome</keyword>
<evidence type="ECO:0000256" key="2">
    <source>
        <dbReference type="SAM" id="MobiDB-lite"/>
    </source>
</evidence>
<dbReference type="Proteomes" id="UP000620124">
    <property type="component" value="Unassembled WGS sequence"/>
</dbReference>
<feature type="domain" description="Nephrocystin 3-like N-terminal" evidence="3">
    <location>
        <begin position="179"/>
        <end position="330"/>
    </location>
</feature>
<evidence type="ECO:0000313" key="5">
    <source>
        <dbReference type="Proteomes" id="UP000620124"/>
    </source>
</evidence>
<dbReference type="Pfam" id="PF24883">
    <property type="entry name" value="NPHP3_N"/>
    <property type="match status" value="1"/>
</dbReference>
<dbReference type="AlphaFoldDB" id="A0A8H7CSW9"/>
<evidence type="ECO:0000313" key="4">
    <source>
        <dbReference type="EMBL" id="KAF7347052.1"/>
    </source>
</evidence>
<accession>A0A8H7CSW9</accession>
<feature type="region of interest" description="Disordered" evidence="2">
    <location>
        <begin position="1"/>
        <end position="89"/>
    </location>
</feature>
<dbReference type="InterPro" id="IPR027417">
    <property type="entry name" value="P-loop_NTPase"/>
</dbReference>
<comment type="caution">
    <text evidence="4">The sequence shown here is derived from an EMBL/GenBank/DDBJ whole genome shotgun (WGS) entry which is preliminary data.</text>
</comment>
<dbReference type="SUPFAM" id="SSF52540">
    <property type="entry name" value="P-loop containing nucleoside triphosphate hydrolases"/>
    <property type="match status" value="1"/>
</dbReference>
<dbReference type="InterPro" id="IPR056884">
    <property type="entry name" value="NPHP3-like_N"/>
</dbReference>
<proteinExistence type="predicted"/>
<dbReference type="Gene3D" id="3.40.50.300">
    <property type="entry name" value="P-loop containing nucleotide triphosphate hydrolases"/>
    <property type="match status" value="1"/>
</dbReference>
<feature type="compositionally biased region" description="Polar residues" evidence="2">
    <location>
        <begin position="32"/>
        <end position="83"/>
    </location>
</feature>
<protein>
    <submittedName>
        <fullName evidence="4">Putative nwd2 protein</fullName>
    </submittedName>
</protein>
<evidence type="ECO:0000256" key="1">
    <source>
        <dbReference type="ARBA" id="ARBA00022737"/>
    </source>
</evidence>
<dbReference type="PANTHER" id="PTHR10039:SF14">
    <property type="entry name" value="NACHT DOMAIN-CONTAINING PROTEIN"/>
    <property type="match status" value="1"/>
</dbReference>
<dbReference type="EMBL" id="JACAZI010000012">
    <property type="protein sequence ID" value="KAF7347052.1"/>
    <property type="molecule type" value="Genomic_DNA"/>
</dbReference>
<dbReference type="OrthoDB" id="5967843at2759"/>
<reference evidence="4" key="1">
    <citation type="submission" date="2020-05" db="EMBL/GenBank/DDBJ databases">
        <title>Mycena genomes resolve the evolution of fungal bioluminescence.</title>
        <authorList>
            <person name="Tsai I.J."/>
        </authorList>
    </citation>
    <scope>NUCLEOTIDE SEQUENCE</scope>
    <source>
        <strain evidence="4">CCC161011</strain>
    </source>
</reference>
<keyword evidence="1" id="KW-0677">Repeat</keyword>
<sequence>MSSGHRPPLSVGPFQSGGLLPPTPQFLPHNHSPLNPSGQASSSDTTVENQYSPCKQHSADFESSTSHSVEPNPSHSMNNSSFPWNRVGGAPTTSINGGTFIGGNVNNIQHGVMGLHILHSVIAADAFHDSAERYPQPRCHPKTRTKLLDILRNWACGIEPSTNWTYHLDDEDREPPTSQDNKSSSGILWLYGPAGAGKSAVAQSLCQELKKEGRLGGSFFFKRGHQSRGNAKRLFPTLAYQLALLLPEVQQLISQTIERDPAIVDRSLSDQLHELIIKPCRKCSLSPPVSIIIDGLDECEGKHIQQELLRLICNAVSREDLPILFLIASRPESHLRETFAEPGLDKFHRPLNIEQSFQDVHTYLLAEFGRIHREHQTTMARVPSPWPRSQILKDLVEKSSGYFIYASTVIKFIDDKRFRPVERLDIILGIKNSIATSPFDTLDQLYYQILCGVPIEFQPQLLVIFATITARLGLSIEKIERILELERGDIRLILRELHSVIAMPKEDYSQVSVHHASFLDFLDDPLRSGQFCVVASCRTLLAYHILKTFSYKFGDRDFDAWSIGVDRAIKYITSTEPSSDLLPLVQSMNPDFLFCFAEQQESADFLCWLKKFNPRSEGLIRLWEDFTFMLLCDMVWRSTVSTEEQESNTCHDILVQTSPQLIRILYASRIIPYAEDTYVPGILFRIHFLLGVSWDDLSAAICPLRRIVGQEWAQLQRLVTCNLDETFFTRADSNSILMELATGALRVFKAMVVDGRNQAVIFVTVTRGWGFFLRACPFSPDLLQSLSEIEAAPIGQNHRGYSEDLHSVLQWLKAFHRPSQFRLPGEGVDGLV</sequence>
<gene>
    <name evidence="4" type="ORF">MVEN_01459000</name>
</gene>
<evidence type="ECO:0000259" key="3">
    <source>
        <dbReference type="Pfam" id="PF24883"/>
    </source>
</evidence>
<organism evidence="4 5">
    <name type="scientific">Mycena venus</name>
    <dbReference type="NCBI Taxonomy" id="2733690"/>
    <lineage>
        <taxon>Eukaryota</taxon>
        <taxon>Fungi</taxon>
        <taxon>Dikarya</taxon>
        <taxon>Basidiomycota</taxon>
        <taxon>Agaricomycotina</taxon>
        <taxon>Agaricomycetes</taxon>
        <taxon>Agaricomycetidae</taxon>
        <taxon>Agaricales</taxon>
        <taxon>Marasmiineae</taxon>
        <taxon>Mycenaceae</taxon>
        <taxon>Mycena</taxon>
    </lineage>
</organism>